<dbReference type="EMBL" id="JABMIG020000251">
    <property type="protein sequence ID" value="KAL3783793.1"/>
    <property type="molecule type" value="Genomic_DNA"/>
</dbReference>
<dbReference type="PROSITE" id="PS50815">
    <property type="entry name" value="HORMA"/>
    <property type="match status" value="1"/>
</dbReference>
<organism evidence="8 9">
    <name type="scientific">Cyclotella cryptica</name>
    <dbReference type="NCBI Taxonomy" id="29204"/>
    <lineage>
        <taxon>Eukaryota</taxon>
        <taxon>Sar</taxon>
        <taxon>Stramenopiles</taxon>
        <taxon>Ochrophyta</taxon>
        <taxon>Bacillariophyta</taxon>
        <taxon>Coscinodiscophyceae</taxon>
        <taxon>Thalassiosirophycidae</taxon>
        <taxon>Stephanodiscales</taxon>
        <taxon>Stephanodiscaceae</taxon>
        <taxon>Cyclotella</taxon>
    </lineage>
</organism>
<evidence type="ECO:0000256" key="1">
    <source>
        <dbReference type="ARBA" id="ARBA00004123"/>
    </source>
</evidence>
<keyword evidence="9" id="KW-1185">Reference proteome</keyword>
<evidence type="ECO:0000256" key="6">
    <source>
        <dbReference type="ARBA" id="ARBA00023306"/>
    </source>
</evidence>
<evidence type="ECO:0000313" key="9">
    <source>
        <dbReference type="Proteomes" id="UP001516023"/>
    </source>
</evidence>
<comment type="subcellular location">
    <subcellularLocation>
        <location evidence="1">Nucleus</location>
    </subcellularLocation>
</comment>
<name>A0ABD3P6Z9_9STRA</name>
<comment type="caution">
    <text evidence="8">The sequence shown here is derived from an EMBL/GenBank/DDBJ whole genome shotgun (WGS) entry which is preliminary data.</text>
</comment>
<dbReference type="GO" id="GO:0005634">
    <property type="term" value="C:nucleus"/>
    <property type="evidence" value="ECO:0007669"/>
    <property type="project" value="UniProtKB-SubCell"/>
</dbReference>
<dbReference type="AlphaFoldDB" id="A0ABD3P6Z9"/>
<dbReference type="FunFam" id="3.30.900.10:FF:000002">
    <property type="entry name" value="Mitotic spindle assembly checkpoint protein MAD2A"/>
    <property type="match status" value="1"/>
</dbReference>
<dbReference type="PANTHER" id="PTHR11842">
    <property type="entry name" value="MITOTIC SPINDLE ASSEMBLY CHECKPOINT PROTEIN MAD2"/>
    <property type="match status" value="1"/>
</dbReference>
<proteinExistence type="inferred from homology"/>
<evidence type="ECO:0000256" key="4">
    <source>
        <dbReference type="ARBA" id="ARBA00022776"/>
    </source>
</evidence>
<dbReference type="PANTHER" id="PTHR11842:SF11">
    <property type="entry name" value="MITOTIC SPINDLE ASSEMBLY CHECKPOINT PROTEIN MAD2A"/>
    <property type="match status" value="1"/>
</dbReference>
<dbReference type="Proteomes" id="UP001516023">
    <property type="component" value="Unassembled WGS sequence"/>
</dbReference>
<comment type="similarity">
    <text evidence="2">Belongs to the MAD2 family.</text>
</comment>
<dbReference type="InterPro" id="IPR036570">
    <property type="entry name" value="HORMA_dom_sf"/>
</dbReference>
<evidence type="ECO:0000256" key="3">
    <source>
        <dbReference type="ARBA" id="ARBA00022618"/>
    </source>
</evidence>
<evidence type="ECO:0000256" key="2">
    <source>
        <dbReference type="ARBA" id="ARBA00010348"/>
    </source>
</evidence>
<evidence type="ECO:0000259" key="7">
    <source>
        <dbReference type="PROSITE" id="PS50815"/>
    </source>
</evidence>
<dbReference type="InterPro" id="IPR003511">
    <property type="entry name" value="HORMA_dom"/>
</dbReference>
<dbReference type="InterPro" id="IPR045091">
    <property type="entry name" value="Mad2-like"/>
</dbReference>
<dbReference type="Pfam" id="PF02301">
    <property type="entry name" value="HORMA"/>
    <property type="match status" value="1"/>
</dbReference>
<evidence type="ECO:0000256" key="5">
    <source>
        <dbReference type="ARBA" id="ARBA00023242"/>
    </source>
</evidence>
<keyword evidence="6" id="KW-0131">Cell cycle</keyword>
<dbReference type="SUPFAM" id="SSF56019">
    <property type="entry name" value="The spindle assembly checkpoint protein mad2"/>
    <property type="match status" value="1"/>
</dbReference>
<keyword evidence="4" id="KW-0498">Mitosis</keyword>
<sequence>MAFFKNSEVSRGQPYNSQKCTRIEIENSRYNNDDGNPIYSTISQLRLHQVTLTPALPVQHNWTIRSYPDPSVRIVKMVANDTVITLKGSVEIVSEFFFTAINSILYQRGIYQPETFKRESKYGLTVLTTTDQGLLSYLSQVMAQMESWLTDGDVQRLVVVVSGIDSGETLERWQFNVSVEDGKLDIATSGRNDENLSHNVIKASGDGMKQKGGKSVKEVHDEIQAIIRQITASVTFLPLLNEPCSFDLLIYTNKTAVVPKKWEDSDPQYIMNSQEVKLRSFTTSFHKVDSMVTYKEADEWEL</sequence>
<dbReference type="GO" id="GO:0051301">
    <property type="term" value="P:cell division"/>
    <property type="evidence" value="ECO:0007669"/>
    <property type="project" value="UniProtKB-KW"/>
</dbReference>
<dbReference type="Gene3D" id="3.30.900.10">
    <property type="entry name" value="HORMA domain"/>
    <property type="match status" value="1"/>
</dbReference>
<accession>A0ABD3P6Z9</accession>
<keyword evidence="5" id="KW-0539">Nucleus</keyword>
<protein>
    <recommendedName>
        <fullName evidence="7">HORMA domain-containing protein</fullName>
    </recommendedName>
</protein>
<feature type="domain" description="HORMA" evidence="7">
    <location>
        <begin position="87"/>
        <end position="292"/>
    </location>
</feature>
<evidence type="ECO:0000313" key="8">
    <source>
        <dbReference type="EMBL" id="KAL3783793.1"/>
    </source>
</evidence>
<reference evidence="8 9" key="1">
    <citation type="journal article" date="2020" name="G3 (Bethesda)">
        <title>Improved Reference Genome for Cyclotella cryptica CCMP332, a Model for Cell Wall Morphogenesis, Salinity Adaptation, and Lipid Production in Diatoms (Bacillariophyta).</title>
        <authorList>
            <person name="Roberts W.R."/>
            <person name="Downey K.M."/>
            <person name="Ruck E.C."/>
            <person name="Traller J.C."/>
            <person name="Alverson A.J."/>
        </authorList>
    </citation>
    <scope>NUCLEOTIDE SEQUENCE [LARGE SCALE GENOMIC DNA]</scope>
    <source>
        <strain evidence="8 9">CCMP332</strain>
    </source>
</reference>
<keyword evidence="3" id="KW-0132">Cell division</keyword>
<gene>
    <name evidence="8" type="ORF">HJC23_000382</name>
</gene>